<sequence>MRKYTGAQKRRSDDPLQPRGGMYSTPEEGDPNYSSPTRSRFMDPSASRPTIEQIAMGLHISRTPHLRPSGNPHRHSAPSSPSRHNISMHIANPRPTPLPPSRSSLKKTHTPASSLTTPPKSSALFGASPSTSTVTSAGPTTPNSSVRSLKLRMAKFLPGYRPSSSSSLTSSERPMTPRKAVRFSTSVLALDEVDSSS</sequence>
<comment type="caution">
    <text evidence="1">The sequence shown here is derived from an EMBL/GenBank/DDBJ whole genome shotgun (WGS) entry which is preliminary data.</text>
</comment>
<organism evidence="1 2">
    <name type="scientific">Leucogyrophana mollusca</name>
    <dbReference type="NCBI Taxonomy" id="85980"/>
    <lineage>
        <taxon>Eukaryota</taxon>
        <taxon>Fungi</taxon>
        <taxon>Dikarya</taxon>
        <taxon>Basidiomycota</taxon>
        <taxon>Agaricomycotina</taxon>
        <taxon>Agaricomycetes</taxon>
        <taxon>Agaricomycetidae</taxon>
        <taxon>Boletales</taxon>
        <taxon>Boletales incertae sedis</taxon>
        <taxon>Leucogyrophana</taxon>
    </lineage>
</organism>
<gene>
    <name evidence="1" type="ORF">BV22DRAFT_1031929</name>
</gene>
<keyword evidence="2" id="KW-1185">Reference proteome</keyword>
<reference evidence="1" key="1">
    <citation type="journal article" date="2021" name="New Phytol.">
        <title>Evolutionary innovations through gain and loss of genes in the ectomycorrhizal Boletales.</title>
        <authorList>
            <person name="Wu G."/>
            <person name="Miyauchi S."/>
            <person name="Morin E."/>
            <person name="Kuo A."/>
            <person name="Drula E."/>
            <person name="Varga T."/>
            <person name="Kohler A."/>
            <person name="Feng B."/>
            <person name="Cao Y."/>
            <person name="Lipzen A."/>
            <person name="Daum C."/>
            <person name="Hundley H."/>
            <person name="Pangilinan J."/>
            <person name="Johnson J."/>
            <person name="Barry K."/>
            <person name="LaButti K."/>
            <person name="Ng V."/>
            <person name="Ahrendt S."/>
            <person name="Min B."/>
            <person name="Choi I.G."/>
            <person name="Park H."/>
            <person name="Plett J.M."/>
            <person name="Magnuson J."/>
            <person name="Spatafora J.W."/>
            <person name="Nagy L.G."/>
            <person name="Henrissat B."/>
            <person name="Grigoriev I.V."/>
            <person name="Yang Z.L."/>
            <person name="Xu J."/>
            <person name="Martin F.M."/>
        </authorList>
    </citation>
    <scope>NUCLEOTIDE SEQUENCE</scope>
    <source>
        <strain evidence="1">KUC20120723A-06</strain>
    </source>
</reference>
<dbReference type="EMBL" id="MU266368">
    <property type="protein sequence ID" value="KAH7927321.1"/>
    <property type="molecule type" value="Genomic_DNA"/>
</dbReference>
<accession>A0ACB8BN34</accession>
<evidence type="ECO:0000313" key="2">
    <source>
        <dbReference type="Proteomes" id="UP000790709"/>
    </source>
</evidence>
<proteinExistence type="predicted"/>
<evidence type="ECO:0000313" key="1">
    <source>
        <dbReference type="EMBL" id="KAH7927321.1"/>
    </source>
</evidence>
<dbReference type="Proteomes" id="UP000790709">
    <property type="component" value="Unassembled WGS sequence"/>
</dbReference>
<protein>
    <submittedName>
        <fullName evidence="1">Uncharacterized protein</fullName>
    </submittedName>
</protein>
<name>A0ACB8BN34_9AGAM</name>